<dbReference type="AlphaFoldDB" id="A0AAV4SE34"/>
<gene>
    <name evidence="1" type="ORF">CEXT_339951</name>
</gene>
<keyword evidence="2" id="KW-1185">Reference proteome</keyword>
<dbReference type="EMBL" id="BPLR01009423">
    <property type="protein sequence ID" value="GIY31747.1"/>
    <property type="molecule type" value="Genomic_DNA"/>
</dbReference>
<evidence type="ECO:0000313" key="2">
    <source>
        <dbReference type="Proteomes" id="UP001054945"/>
    </source>
</evidence>
<comment type="caution">
    <text evidence="1">The sequence shown here is derived from an EMBL/GenBank/DDBJ whole genome shotgun (WGS) entry which is preliminary data.</text>
</comment>
<proteinExistence type="predicted"/>
<sequence length="98" mass="11484">MQKHSIFISKSPCLQLLSNSLETRLQFISLDRQKEITIMFNLKKDGARGGKTDDFRKNSSRFLRQRRQEKNVKIREHDRVREKMGIFPALKPDPGGKI</sequence>
<name>A0AAV4SE34_CAEEX</name>
<evidence type="ECO:0000313" key="1">
    <source>
        <dbReference type="EMBL" id="GIY31747.1"/>
    </source>
</evidence>
<dbReference type="Proteomes" id="UP001054945">
    <property type="component" value="Unassembled WGS sequence"/>
</dbReference>
<reference evidence="1 2" key="1">
    <citation type="submission" date="2021-06" db="EMBL/GenBank/DDBJ databases">
        <title>Caerostris extrusa draft genome.</title>
        <authorList>
            <person name="Kono N."/>
            <person name="Arakawa K."/>
        </authorList>
    </citation>
    <scope>NUCLEOTIDE SEQUENCE [LARGE SCALE GENOMIC DNA]</scope>
</reference>
<protein>
    <submittedName>
        <fullName evidence="1">Uncharacterized protein</fullName>
    </submittedName>
</protein>
<organism evidence="1 2">
    <name type="scientific">Caerostris extrusa</name>
    <name type="common">Bark spider</name>
    <name type="synonym">Caerostris bankana</name>
    <dbReference type="NCBI Taxonomy" id="172846"/>
    <lineage>
        <taxon>Eukaryota</taxon>
        <taxon>Metazoa</taxon>
        <taxon>Ecdysozoa</taxon>
        <taxon>Arthropoda</taxon>
        <taxon>Chelicerata</taxon>
        <taxon>Arachnida</taxon>
        <taxon>Araneae</taxon>
        <taxon>Araneomorphae</taxon>
        <taxon>Entelegynae</taxon>
        <taxon>Araneoidea</taxon>
        <taxon>Araneidae</taxon>
        <taxon>Caerostris</taxon>
    </lineage>
</organism>
<accession>A0AAV4SE34</accession>